<dbReference type="Pfam" id="PF02627">
    <property type="entry name" value="CMD"/>
    <property type="match status" value="1"/>
</dbReference>
<sequence>MPEDPLQIIADNDPEFVNLLDETLHNAFPENGIPYKYKLLMALSLDASKGAVNGVRSLALQALDAGATKEEIMQTIRITQYICGIGSVYVAANALQDVL</sequence>
<dbReference type="InterPro" id="IPR003779">
    <property type="entry name" value="CMD-like"/>
</dbReference>
<proteinExistence type="predicted"/>
<gene>
    <name evidence="2" type="ORF">KDK67_08830</name>
</gene>
<dbReference type="EMBL" id="JAGSOI010000035">
    <property type="protein sequence ID" value="MCM1987086.1"/>
    <property type="molecule type" value="Genomic_DNA"/>
</dbReference>
<keyword evidence="3" id="KW-1185">Reference proteome</keyword>
<organism evidence="2 3">
    <name type="scientific">Methanococcoides seepicolus</name>
    <dbReference type="NCBI Taxonomy" id="2828780"/>
    <lineage>
        <taxon>Archaea</taxon>
        <taxon>Methanobacteriati</taxon>
        <taxon>Methanobacteriota</taxon>
        <taxon>Stenosarchaea group</taxon>
        <taxon>Methanomicrobia</taxon>
        <taxon>Methanosarcinales</taxon>
        <taxon>Methanosarcinaceae</taxon>
        <taxon>Methanococcoides</taxon>
    </lineage>
</organism>
<dbReference type="GO" id="GO:0051920">
    <property type="term" value="F:peroxiredoxin activity"/>
    <property type="evidence" value="ECO:0007669"/>
    <property type="project" value="InterPro"/>
</dbReference>
<dbReference type="AlphaFoldDB" id="A0A9E5DBG5"/>
<evidence type="ECO:0000313" key="3">
    <source>
        <dbReference type="Proteomes" id="UP001056766"/>
    </source>
</evidence>
<evidence type="ECO:0000259" key="1">
    <source>
        <dbReference type="Pfam" id="PF02627"/>
    </source>
</evidence>
<dbReference type="Proteomes" id="UP001056766">
    <property type="component" value="Unassembled WGS sequence"/>
</dbReference>
<accession>A0A9E5DBG5</accession>
<comment type="caution">
    <text evidence="2">The sequence shown here is derived from an EMBL/GenBank/DDBJ whole genome shotgun (WGS) entry which is preliminary data.</text>
</comment>
<dbReference type="Gene3D" id="1.20.1290.10">
    <property type="entry name" value="AhpD-like"/>
    <property type="match status" value="1"/>
</dbReference>
<name>A0A9E5DBG5_9EURY</name>
<evidence type="ECO:0000313" key="2">
    <source>
        <dbReference type="EMBL" id="MCM1987086.1"/>
    </source>
</evidence>
<dbReference type="RefSeq" id="WP_250868432.1">
    <property type="nucleotide sequence ID" value="NZ_JAGSOI010000035.1"/>
</dbReference>
<feature type="domain" description="Carboxymuconolactone decarboxylase-like" evidence="1">
    <location>
        <begin position="14"/>
        <end position="96"/>
    </location>
</feature>
<protein>
    <submittedName>
        <fullName evidence="2">Carboxymuconolactone decarboxylase family protein</fullName>
    </submittedName>
</protein>
<dbReference type="InterPro" id="IPR029032">
    <property type="entry name" value="AhpD-like"/>
</dbReference>
<reference evidence="2" key="2">
    <citation type="submission" date="2021-04" db="EMBL/GenBank/DDBJ databases">
        <authorList>
            <person name="Dong X."/>
        </authorList>
    </citation>
    <scope>NUCLEOTIDE SEQUENCE</scope>
    <source>
        <strain evidence="2">LLY</strain>
    </source>
</reference>
<dbReference type="SUPFAM" id="SSF69118">
    <property type="entry name" value="AhpD-like"/>
    <property type="match status" value="1"/>
</dbReference>
<reference evidence="2" key="1">
    <citation type="journal article" date="2021" name="mSystems">
        <title>Bacteria and Archaea Synergistically Convert Glycine Betaine to Biogenic Methane in the Formosa Cold Seep of the South China Sea.</title>
        <authorList>
            <person name="Li L."/>
            <person name="Zhang W."/>
            <person name="Zhang S."/>
            <person name="Song L."/>
            <person name="Sun Q."/>
            <person name="Zhang H."/>
            <person name="Xiang H."/>
            <person name="Dong X."/>
        </authorList>
    </citation>
    <scope>NUCLEOTIDE SEQUENCE</scope>
    <source>
        <strain evidence="2">LLY</strain>
    </source>
</reference>